<dbReference type="SUPFAM" id="SSF64288">
    <property type="entry name" value="Chorismate lyase-like"/>
    <property type="match status" value="1"/>
</dbReference>
<dbReference type="InterPro" id="IPR028978">
    <property type="entry name" value="Chorismate_lyase_/UTRA_dom_sf"/>
</dbReference>
<reference evidence="5 6" key="1">
    <citation type="submission" date="2016-01" db="EMBL/GenBank/DDBJ databases">
        <title>Amycolatopsis coloradensis genome sequencing and assembly.</title>
        <authorList>
            <person name="Mayilraj S."/>
        </authorList>
    </citation>
    <scope>NUCLEOTIDE SEQUENCE [LARGE SCALE GENOMIC DNA]</scope>
    <source>
        <strain evidence="5 6">DSM 44225</strain>
    </source>
</reference>
<keyword evidence="6" id="KW-1185">Reference proteome</keyword>
<dbReference type="SUPFAM" id="SSF46785">
    <property type="entry name" value="Winged helix' DNA-binding domain"/>
    <property type="match status" value="1"/>
</dbReference>
<accession>A0A1R0KHK4</accession>
<evidence type="ECO:0000256" key="1">
    <source>
        <dbReference type="ARBA" id="ARBA00023015"/>
    </source>
</evidence>
<evidence type="ECO:0000256" key="3">
    <source>
        <dbReference type="ARBA" id="ARBA00023163"/>
    </source>
</evidence>
<dbReference type="EMBL" id="MQUQ01000020">
    <property type="protein sequence ID" value="OLZ45236.1"/>
    <property type="molecule type" value="Genomic_DNA"/>
</dbReference>
<dbReference type="GO" id="GO:0003700">
    <property type="term" value="F:DNA-binding transcription factor activity"/>
    <property type="evidence" value="ECO:0007669"/>
    <property type="project" value="InterPro"/>
</dbReference>
<dbReference type="InterPro" id="IPR050679">
    <property type="entry name" value="Bact_HTH_transcr_reg"/>
</dbReference>
<gene>
    <name evidence="5" type="ORF">BS329_32850</name>
</gene>
<evidence type="ECO:0000313" key="6">
    <source>
        <dbReference type="Proteomes" id="UP000187486"/>
    </source>
</evidence>
<dbReference type="CDD" id="cd07377">
    <property type="entry name" value="WHTH_GntR"/>
    <property type="match status" value="1"/>
</dbReference>
<dbReference type="InterPro" id="IPR000524">
    <property type="entry name" value="Tscrpt_reg_HTH_GntR"/>
</dbReference>
<dbReference type="InterPro" id="IPR036388">
    <property type="entry name" value="WH-like_DNA-bd_sf"/>
</dbReference>
<dbReference type="Proteomes" id="UP000187486">
    <property type="component" value="Unassembled WGS sequence"/>
</dbReference>
<proteinExistence type="predicted"/>
<dbReference type="SMART" id="SM00345">
    <property type="entry name" value="HTH_GNTR"/>
    <property type="match status" value="1"/>
</dbReference>
<dbReference type="PANTHER" id="PTHR44846:SF17">
    <property type="entry name" value="GNTR-FAMILY TRANSCRIPTIONAL REGULATOR"/>
    <property type="match status" value="1"/>
</dbReference>
<dbReference type="STRING" id="76021.BS329_32850"/>
<keyword evidence="3" id="KW-0804">Transcription</keyword>
<dbReference type="InterPro" id="IPR036390">
    <property type="entry name" value="WH_DNA-bd_sf"/>
</dbReference>
<feature type="domain" description="HTH gntR-type" evidence="4">
    <location>
        <begin position="12"/>
        <end position="80"/>
    </location>
</feature>
<dbReference type="GO" id="GO:0003677">
    <property type="term" value="F:DNA binding"/>
    <property type="evidence" value="ECO:0007669"/>
    <property type="project" value="UniProtKB-KW"/>
</dbReference>
<dbReference type="PROSITE" id="PS50949">
    <property type="entry name" value="HTH_GNTR"/>
    <property type="match status" value="1"/>
</dbReference>
<dbReference type="Pfam" id="PF00392">
    <property type="entry name" value="GntR"/>
    <property type="match status" value="1"/>
</dbReference>
<keyword evidence="1" id="KW-0805">Transcription regulation</keyword>
<dbReference type="GO" id="GO:0045892">
    <property type="term" value="P:negative regulation of DNA-templated transcription"/>
    <property type="evidence" value="ECO:0007669"/>
    <property type="project" value="TreeGrafter"/>
</dbReference>
<comment type="caution">
    <text evidence="5">The sequence shown here is derived from an EMBL/GenBank/DDBJ whole genome shotgun (WGS) entry which is preliminary data.</text>
</comment>
<dbReference type="PANTHER" id="PTHR44846">
    <property type="entry name" value="MANNOSYL-D-GLYCERATE TRANSPORT/METABOLISM SYSTEM REPRESSOR MNGR-RELATED"/>
    <property type="match status" value="1"/>
</dbReference>
<organism evidence="5 6">
    <name type="scientific">Amycolatopsis coloradensis</name>
    <dbReference type="NCBI Taxonomy" id="76021"/>
    <lineage>
        <taxon>Bacteria</taxon>
        <taxon>Bacillati</taxon>
        <taxon>Actinomycetota</taxon>
        <taxon>Actinomycetes</taxon>
        <taxon>Pseudonocardiales</taxon>
        <taxon>Pseudonocardiaceae</taxon>
        <taxon>Amycolatopsis</taxon>
    </lineage>
</organism>
<protein>
    <recommendedName>
        <fullName evidence="4">HTH gntR-type domain-containing protein</fullName>
    </recommendedName>
</protein>
<evidence type="ECO:0000259" key="4">
    <source>
        <dbReference type="PROSITE" id="PS50949"/>
    </source>
</evidence>
<name>A0A1R0KHK4_9PSEU</name>
<dbReference type="Gene3D" id="3.40.1410.10">
    <property type="entry name" value="Chorismate lyase-like"/>
    <property type="match status" value="1"/>
</dbReference>
<dbReference type="Pfam" id="PF07702">
    <property type="entry name" value="UTRA"/>
    <property type="match status" value="1"/>
</dbReference>
<dbReference type="OrthoDB" id="3615556at2"/>
<dbReference type="RefSeq" id="WP_076165925.1">
    <property type="nucleotide sequence ID" value="NZ_JBEZVB010000025.1"/>
</dbReference>
<sequence length="262" mass="29163">MTSSERGPSKAVPQYMQIADELRQQIRAGLLQVDALVPSAATLCKQHDVSMITSKKALQVLQSEGLVYSVPGKGTYVAKLDRMIRTMPYRHFEQVERTYVREAGRAGRTPTAEHRTQAAAASEWVAQRLEISPGDDVTETTYRVFADSHPMSMSTSWEPRSITGGTVIEHPHEGPHGTHGLNARFAAIGWTVAHIQERLIVRPPTAFETSELAIPADVHVVEVRQTVLATQQDSDDLIPVEAADIIFPSDRYEFVYMMDRPQ</sequence>
<dbReference type="Gene3D" id="1.10.10.10">
    <property type="entry name" value="Winged helix-like DNA-binding domain superfamily/Winged helix DNA-binding domain"/>
    <property type="match status" value="1"/>
</dbReference>
<keyword evidence="2" id="KW-0238">DNA-binding</keyword>
<dbReference type="SMART" id="SM00866">
    <property type="entry name" value="UTRA"/>
    <property type="match status" value="1"/>
</dbReference>
<dbReference type="AlphaFoldDB" id="A0A1R0KHK4"/>
<evidence type="ECO:0000256" key="2">
    <source>
        <dbReference type="ARBA" id="ARBA00023125"/>
    </source>
</evidence>
<evidence type="ECO:0000313" key="5">
    <source>
        <dbReference type="EMBL" id="OLZ45236.1"/>
    </source>
</evidence>
<dbReference type="InterPro" id="IPR011663">
    <property type="entry name" value="UTRA"/>
</dbReference>